<sequence length="805" mass="90650">MSGGRYYFPEITGNNALSHVAQLSKKTLKEGEKIVEIFQKNYKLLYEKSPGQISFLMKQNNQSIFDLSPNNLANYKQQEINCLAISKSSENQSTPVKRNPILHRKCLSNDDTMKEASESTVYEIETVIIRQRRIFSPKNATQAKDDPITDVHAIVDEVFASPTTPSSKCVDNSVEENKNPFPSSTGDENVTVDQNVVSPNASKMADNPDVANQESPRSAQTTEMLASLNVDDCESGIPPKFSIMSDEPPIGIQNSDNNVQIVENANNNCTAKQELLEEGLKICNLAKEEKHTPSPVKLAKVTSNNTPESESREFIGSEEKVGISVNPDTKVTNLSLSDNRMNISPIGRKTIAITEEKRKSPSPRRNKLFFRSIPRIICSDESDELDIEFSCESEGSPSPTTSKFPSKNLSINKTANNELIDNSTANENIRSDVLDELNVRGSPEITERKLNPSGNKTHICSSQNRAEIRTKTCSPTTDRGYLPRKTISPSTKPFKETSPKTHDHRISPSEKKVSINSPHIFSKPDNLDKDKDYSPICSISPSTKISPKINKFKFSPSDKKSRINTPENVTEKDSPFEIKGSFLRQISPSVSCLKTETSIECDGDSNGIPKQVDDSDSNVLNWFLNKLTKLISLRDDYMNYIFESFSEFQKDLNFLFLYVKKIVYVVDNIPTEGQINITEEFKKVTVNLTANAHKLVEKFSLWKLAGDSEIQAWIQYFDEIRKIKSHKETRIHTDASLVEHMRFLRAYEKDLKSVWKKMDDLKILEDARRSSLLNAALDFEMLIKLFLKCLINIGALKLRSKTTPM</sequence>
<comment type="caution">
    <text evidence="2">The sequence shown here is derived from an EMBL/GenBank/DDBJ whole genome shotgun (WGS) entry which is preliminary data.</text>
</comment>
<evidence type="ECO:0000313" key="2">
    <source>
        <dbReference type="EMBL" id="CAL1296079.1"/>
    </source>
</evidence>
<evidence type="ECO:0000313" key="3">
    <source>
        <dbReference type="Proteomes" id="UP001497382"/>
    </source>
</evidence>
<feature type="compositionally biased region" description="Basic and acidic residues" evidence="1">
    <location>
        <begin position="493"/>
        <end position="513"/>
    </location>
</feature>
<proteinExistence type="predicted"/>
<dbReference type="EMBL" id="CAXIEN010000388">
    <property type="protein sequence ID" value="CAL1296079.1"/>
    <property type="molecule type" value="Genomic_DNA"/>
</dbReference>
<feature type="compositionally biased region" description="Polar residues" evidence="1">
    <location>
        <begin position="180"/>
        <end position="201"/>
    </location>
</feature>
<dbReference type="AlphaFoldDB" id="A0AAV2BJJ8"/>
<reference evidence="2 3" key="1">
    <citation type="submission" date="2024-04" db="EMBL/GenBank/DDBJ databases">
        <authorList>
            <person name="Rising A."/>
            <person name="Reimegard J."/>
            <person name="Sonavane S."/>
            <person name="Akerstrom W."/>
            <person name="Nylinder S."/>
            <person name="Hedman E."/>
            <person name="Kallberg Y."/>
        </authorList>
    </citation>
    <scope>NUCLEOTIDE SEQUENCE [LARGE SCALE GENOMIC DNA]</scope>
</reference>
<name>A0AAV2BJJ8_9ARAC</name>
<feature type="region of interest" description="Disordered" evidence="1">
    <location>
        <begin position="162"/>
        <end position="219"/>
    </location>
</feature>
<feature type="compositionally biased region" description="Polar residues" evidence="1">
    <location>
        <begin position="210"/>
        <end position="219"/>
    </location>
</feature>
<evidence type="ECO:0000256" key="1">
    <source>
        <dbReference type="SAM" id="MobiDB-lite"/>
    </source>
</evidence>
<dbReference type="Proteomes" id="UP001497382">
    <property type="component" value="Unassembled WGS sequence"/>
</dbReference>
<gene>
    <name evidence="2" type="ORF">LARSCL_LOCUS19619</name>
</gene>
<feature type="region of interest" description="Disordered" evidence="1">
    <location>
        <begin position="550"/>
        <end position="572"/>
    </location>
</feature>
<feature type="region of interest" description="Disordered" evidence="1">
    <location>
        <begin position="444"/>
        <end position="528"/>
    </location>
</feature>
<keyword evidence="3" id="KW-1185">Reference proteome</keyword>
<accession>A0AAV2BJJ8</accession>
<protein>
    <submittedName>
        <fullName evidence="2">Uncharacterized protein</fullName>
    </submittedName>
</protein>
<feature type="compositionally biased region" description="Polar residues" evidence="1">
    <location>
        <begin position="452"/>
        <end position="477"/>
    </location>
</feature>
<organism evidence="2 3">
    <name type="scientific">Larinioides sclopetarius</name>
    <dbReference type="NCBI Taxonomy" id="280406"/>
    <lineage>
        <taxon>Eukaryota</taxon>
        <taxon>Metazoa</taxon>
        <taxon>Ecdysozoa</taxon>
        <taxon>Arthropoda</taxon>
        <taxon>Chelicerata</taxon>
        <taxon>Arachnida</taxon>
        <taxon>Araneae</taxon>
        <taxon>Araneomorphae</taxon>
        <taxon>Entelegynae</taxon>
        <taxon>Araneoidea</taxon>
        <taxon>Araneidae</taxon>
        <taxon>Larinioides</taxon>
    </lineage>
</organism>